<feature type="compositionally biased region" description="Polar residues" evidence="1">
    <location>
        <begin position="73"/>
        <end position="83"/>
    </location>
</feature>
<feature type="compositionally biased region" description="Basic and acidic residues" evidence="1">
    <location>
        <begin position="63"/>
        <end position="72"/>
    </location>
</feature>
<reference evidence="2 3" key="1">
    <citation type="submission" date="2022-09" db="EMBL/GenBank/DDBJ databases">
        <authorList>
            <person name="Palmer J.M."/>
        </authorList>
    </citation>
    <scope>NUCLEOTIDE SEQUENCE [LARGE SCALE GENOMIC DNA]</scope>
    <source>
        <strain evidence="2 3">DSM 7382</strain>
    </source>
</reference>
<dbReference type="InterPro" id="IPR036396">
    <property type="entry name" value="Cyt_P450_sf"/>
</dbReference>
<dbReference type="AlphaFoldDB" id="A0AAW0G3K9"/>
<proteinExistence type="predicted"/>
<evidence type="ECO:0000313" key="2">
    <source>
        <dbReference type="EMBL" id="KAK7684132.1"/>
    </source>
</evidence>
<feature type="region of interest" description="Disordered" evidence="1">
    <location>
        <begin position="63"/>
        <end position="83"/>
    </location>
</feature>
<dbReference type="Gene3D" id="1.10.630.10">
    <property type="entry name" value="Cytochrome P450"/>
    <property type="match status" value="1"/>
</dbReference>
<dbReference type="GO" id="GO:0004497">
    <property type="term" value="F:monooxygenase activity"/>
    <property type="evidence" value="ECO:0007669"/>
    <property type="project" value="InterPro"/>
</dbReference>
<accession>A0AAW0G3K9</accession>
<dbReference type="Proteomes" id="UP001385951">
    <property type="component" value="Unassembled WGS sequence"/>
</dbReference>
<dbReference type="GO" id="GO:0020037">
    <property type="term" value="F:heme binding"/>
    <property type="evidence" value="ECO:0007669"/>
    <property type="project" value="InterPro"/>
</dbReference>
<name>A0AAW0G3K9_9APHY</name>
<dbReference type="EMBL" id="JASBNA010000027">
    <property type="protein sequence ID" value="KAK7684132.1"/>
    <property type="molecule type" value="Genomic_DNA"/>
</dbReference>
<comment type="caution">
    <text evidence="2">The sequence shown here is derived from an EMBL/GenBank/DDBJ whole genome shotgun (WGS) entry which is preliminary data.</text>
</comment>
<protein>
    <submittedName>
        <fullName evidence="2">Uncharacterized protein</fullName>
    </submittedName>
</protein>
<sequence length="83" mass="9530">MLIPTLYPALHDPEVYSDPDTFIPERWENATGDMYKRNWLVFGTGPHVCLDDLIMEWHKRDPLQDVNPDDKISNVSTSVEATA</sequence>
<dbReference type="InterPro" id="IPR001128">
    <property type="entry name" value="Cyt_P450"/>
</dbReference>
<dbReference type="Pfam" id="PF00067">
    <property type="entry name" value="p450"/>
    <property type="match status" value="1"/>
</dbReference>
<evidence type="ECO:0000313" key="3">
    <source>
        <dbReference type="Proteomes" id="UP001385951"/>
    </source>
</evidence>
<gene>
    <name evidence="2" type="ORF">QCA50_012776</name>
</gene>
<evidence type="ECO:0000256" key="1">
    <source>
        <dbReference type="SAM" id="MobiDB-lite"/>
    </source>
</evidence>
<keyword evidence="3" id="KW-1185">Reference proteome</keyword>
<dbReference type="GO" id="GO:0005506">
    <property type="term" value="F:iron ion binding"/>
    <property type="evidence" value="ECO:0007669"/>
    <property type="project" value="InterPro"/>
</dbReference>
<organism evidence="2 3">
    <name type="scientific">Cerrena zonata</name>
    <dbReference type="NCBI Taxonomy" id="2478898"/>
    <lineage>
        <taxon>Eukaryota</taxon>
        <taxon>Fungi</taxon>
        <taxon>Dikarya</taxon>
        <taxon>Basidiomycota</taxon>
        <taxon>Agaricomycotina</taxon>
        <taxon>Agaricomycetes</taxon>
        <taxon>Polyporales</taxon>
        <taxon>Cerrenaceae</taxon>
        <taxon>Cerrena</taxon>
    </lineage>
</organism>
<dbReference type="GO" id="GO:0016705">
    <property type="term" value="F:oxidoreductase activity, acting on paired donors, with incorporation or reduction of molecular oxygen"/>
    <property type="evidence" value="ECO:0007669"/>
    <property type="project" value="InterPro"/>
</dbReference>
<dbReference type="SUPFAM" id="SSF48264">
    <property type="entry name" value="Cytochrome P450"/>
    <property type="match status" value="1"/>
</dbReference>